<dbReference type="SUPFAM" id="SSF50965">
    <property type="entry name" value="Galactose oxidase, central domain"/>
    <property type="match status" value="1"/>
</dbReference>
<dbReference type="SUPFAM" id="SSF69318">
    <property type="entry name" value="Integrin alpha N-terminal domain"/>
    <property type="match status" value="2"/>
</dbReference>
<dbReference type="PROSITE" id="PS51470">
    <property type="entry name" value="FG_GAP"/>
    <property type="match status" value="2"/>
</dbReference>
<dbReference type="InterPro" id="IPR013517">
    <property type="entry name" value="FG-GAP"/>
</dbReference>
<proteinExistence type="predicted"/>
<dbReference type="Gene3D" id="2.130.10.130">
    <property type="entry name" value="Integrin alpha, N-terminal"/>
    <property type="match status" value="6"/>
</dbReference>
<dbReference type="InterPro" id="IPR011043">
    <property type="entry name" value="Gal_Oxase/kelch_b-propeller"/>
</dbReference>
<dbReference type="Proteomes" id="UP000613768">
    <property type="component" value="Unassembled WGS sequence"/>
</dbReference>
<dbReference type="RefSeq" id="WP_192030216.1">
    <property type="nucleotide sequence ID" value="NZ_JACYTR010000031.1"/>
</dbReference>
<evidence type="ECO:0000313" key="4">
    <source>
        <dbReference type="EMBL" id="MBD8526798.1"/>
    </source>
</evidence>
<name>A0AAW3ZLF2_9GAMM</name>
<protein>
    <submittedName>
        <fullName evidence="4">FG-GAP repeat protein</fullName>
    </submittedName>
</protein>
<dbReference type="PANTHER" id="PTHR36220">
    <property type="entry name" value="UNNAMED PRODUCT"/>
    <property type="match status" value="1"/>
</dbReference>
<gene>
    <name evidence="4" type="ORF">IFO71_13735</name>
</gene>
<keyword evidence="2" id="KW-0677">Repeat</keyword>
<organism evidence="4 5">
    <name type="scientific">Pseudomarimonas arenosa</name>
    <dbReference type="NCBI Taxonomy" id="2774145"/>
    <lineage>
        <taxon>Bacteria</taxon>
        <taxon>Pseudomonadati</taxon>
        <taxon>Pseudomonadota</taxon>
        <taxon>Gammaproteobacteria</taxon>
        <taxon>Lysobacterales</taxon>
        <taxon>Lysobacteraceae</taxon>
        <taxon>Pseudomarimonas</taxon>
    </lineage>
</organism>
<sequence length="854" mass="87780">MPDESAALKRCKSGYSLGPRAETCSGAMAMVLGCLLLPTAVLGQRAESPTEPAEISDASWASLRLAVGKTLGQQAMLRPSSDAGEGQTEQQFGESVAISGDTVLIGAYRDDILANANQGSVYVFTRNADTWSVEAKLTANDGAANDLFGISVALDGDTAVVGASFDDGSLVDQGAAYVFVRSAGIWTQQSKLIASDATVGSNFGRDVAIAGDTVAVGAEFADVAPGEDQGSAYIFTRSSGVWTQQARLFAADGSSNDRFGCAVAVDGDTALVGAHDDGSGSTYVFTREVGAWSQQAKLSASDGETGDRFGFSVALDDDTALIGAYFDDVGANTEQGSAYVFVRNIETWSQQARLTASDGLASARFGRSVAIDVDTAVVGAYLDNAVGASSGSAYVFSRSVGIWSQQTKLSAIDGAPSDLFGRDVDLDGDIALAGVPLDDILTVANQGSAHVFKRSAGNWAAQKKLTASDGTEGDWFGYAVAISSDTAIIGALFDDINGDVDRGAAYVFARVGDSWVFEDKLSALDGAAGDRFGHAVAVSGDTALVGAYLDQIGANASQGSAYVFVRESNAWEQQQKLVSADGAAGDRFGIAVAMDGDTALVGANRDDVVGVDQGSAYVFTRSGSAWTQQAKLTAPDGATDDRFGISVALNGDTALAGAYAHDVGATSNQGSAYVFTGAGSSWSAPIKLTSDDGATDDFFGVSVALSGDDAVIGALGTAQGAAYVFTRDAGVWTQQAKLVASDGTSSDAFGIAVAIHSNRAVVGAYLDDAPALDQGSAYLFVRNDGIWSQQSRLTAANSKANDQFGYSVAMEANTTLIGALLVDQFAPDGIDQGAAYVFASLLGDSIFSDGFEQP</sequence>
<accession>A0AAW3ZLF2</accession>
<dbReference type="AlphaFoldDB" id="A0AAW3ZLF2"/>
<keyword evidence="1" id="KW-0732">Signal</keyword>
<reference evidence="4 5" key="1">
    <citation type="submission" date="2020-09" db="EMBL/GenBank/DDBJ databases">
        <title>Pseudoxanthomonas sp. CAU 1598 isolated from sand of Yaerae Beach.</title>
        <authorList>
            <person name="Kim W."/>
        </authorList>
    </citation>
    <scope>NUCLEOTIDE SEQUENCE [LARGE SCALE GENOMIC DNA]</scope>
    <source>
        <strain evidence="4 5">CAU 1598</strain>
    </source>
</reference>
<evidence type="ECO:0000256" key="2">
    <source>
        <dbReference type="ARBA" id="ARBA00022737"/>
    </source>
</evidence>
<dbReference type="InterPro" id="IPR028994">
    <property type="entry name" value="Integrin_alpha_N"/>
</dbReference>
<dbReference type="SMART" id="SM00191">
    <property type="entry name" value="Int_alpha"/>
    <property type="match status" value="10"/>
</dbReference>
<evidence type="ECO:0000256" key="3">
    <source>
        <dbReference type="ARBA" id="ARBA00023180"/>
    </source>
</evidence>
<keyword evidence="5" id="KW-1185">Reference proteome</keyword>
<evidence type="ECO:0000313" key="5">
    <source>
        <dbReference type="Proteomes" id="UP000613768"/>
    </source>
</evidence>
<evidence type="ECO:0000256" key="1">
    <source>
        <dbReference type="ARBA" id="ARBA00022729"/>
    </source>
</evidence>
<keyword evidence="3" id="KW-0325">Glycoprotein</keyword>
<dbReference type="PANTHER" id="PTHR36220:SF1">
    <property type="entry name" value="GAMMA TUBULIN COMPLEX COMPONENT C-TERMINAL DOMAIN-CONTAINING PROTEIN"/>
    <property type="match status" value="1"/>
</dbReference>
<dbReference type="InterPro" id="IPR013519">
    <property type="entry name" value="Int_alpha_beta-p"/>
</dbReference>
<dbReference type="EMBL" id="JACYTR010000031">
    <property type="protein sequence ID" value="MBD8526798.1"/>
    <property type="molecule type" value="Genomic_DNA"/>
</dbReference>
<dbReference type="Pfam" id="PF14312">
    <property type="entry name" value="FG-GAP_2"/>
    <property type="match status" value="14"/>
</dbReference>
<comment type="caution">
    <text evidence="4">The sequence shown here is derived from an EMBL/GenBank/DDBJ whole genome shotgun (WGS) entry which is preliminary data.</text>
</comment>